<dbReference type="Proteomes" id="UP000013877">
    <property type="component" value="Unassembled WGS sequence"/>
</dbReference>
<dbReference type="Proteomes" id="UP000014158">
    <property type="component" value="Unassembled WGS sequence"/>
</dbReference>
<dbReference type="PATRIC" id="fig|1158602.3.peg.2608"/>
<reference evidence="2 4" key="2">
    <citation type="submission" date="2013-03" db="EMBL/GenBank/DDBJ databases">
        <title>The Genome Sequence of Enterococcus raffinosus ATCC_49464 (PacBio/Illumina hybrid assembly).</title>
        <authorList>
            <consortium name="The Broad Institute Genomics Platform"/>
            <consortium name="The Broad Institute Genome Sequencing Center for Infectious Disease"/>
            <person name="Earl A."/>
            <person name="Russ C."/>
            <person name="Gilmore M."/>
            <person name="Surin D."/>
            <person name="Walker B."/>
            <person name="Young S."/>
            <person name="Zeng Q."/>
            <person name="Gargeya S."/>
            <person name="Fitzgerald M."/>
            <person name="Haas B."/>
            <person name="Abouelleil A."/>
            <person name="Allen A.W."/>
            <person name="Alvarado L."/>
            <person name="Arachchi H.M."/>
            <person name="Berlin A.M."/>
            <person name="Chapman S.B."/>
            <person name="Gainer-Dewar J."/>
            <person name="Goldberg J."/>
            <person name="Griggs A."/>
            <person name="Gujja S."/>
            <person name="Hansen M."/>
            <person name="Howarth C."/>
            <person name="Imamovic A."/>
            <person name="Ireland A."/>
            <person name="Larimer J."/>
            <person name="McCowan C."/>
            <person name="Murphy C."/>
            <person name="Pearson M."/>
            <person name="Poon T.W."/>
            <person name="Priest M."/>
            <person name="Roberts A."/>
            <person name="Saif S."/>
            <person name="Shea T."/>
            <person name="Sisk P."/>
            <person name="Sykes S."/>
            <person name="Wortman J."/>
            <person name="Nusbaum C."/>
            <person name="Birren B."/>
        </authorList>
    </citation>
    <scope>NUCLEOTIDE SEQUENCE [LARGE SCALE GENOMIC DNA]</scope>
    <source>
        <strain evidence="2 4">ATCC 49464</strain>
    </source>
</reference>
<evidence type="ECO:0000313" key="1">
    <source>
        <dbReference type="EMBL" id="EOH77035.1"/>
    </source>
</evidence>
<dbReference type="AlphaFoldDB" id="R2R001"/>
<keyword evidence="4" id="KW-1185">Reference proteome</keyword>
<comment type="caution">
    <text evidence="1">The sequence shown here is derived from an EMBL/GenBank/DDBJ whole genome shotgun (WGS) entry which is preliminary data.</text>
</comment>
<evidence type="ECO:0000313" key="3">
    <source>
        <dbReference type="Proteomes" id="UP000013877"/>
    </source>
</evidence>
<dbReference type="OrthoDB" id="2188059at2"/>
<sequence length="69" mass="8046">MASFEISWERKQEVSIEIEAETPEEAYNIWTTGDYGSVPDVNDEDIIGNYVEVDGETYYLNRFEKVRFG</sequence>
<name>R2R001_9ENTE</name>
<accession>R2R001</accession>
<dbReference type="EMBL" id="AJAL01000014">
    <property type="protein sequence ID" value="EOH77035.1"/>
    <property type="molecule type" value="Genomic_DNA"/>
</dbReference>
<protein>
    <submittedName>
        <fullName evidence="1">Uncharacterized protein</fullName>
    </submittedName>
</protein>
<reference evidence="1 3" key="1">
    <citation type="submission" date="2013-02" db="EMBL/GenBank/DDBJ databases">
        <title>The Genome Sequence of Enterococcus raffinosus ATCC_49464.</title>
        <authorList>
            <consortium name="The Broad Institute Genome Sequencing Platform"/>
            <consortium name="The Broad Institute Genome Sequencing Center for Infectious Disease"/>
            <person name="Earl A.M."/>
            <person name="Gilmore M.S."/>
            <person name="Lebreton F."/>
            <person name="Walker B."/>
            <person name="Young S.K."/>
            <person name="Zeng Q."/>
            <person name="Gargeya S."/>
            <person name="Fitzgerald M."/>
            <person name="Haas B."/>
            <person name="Abouelleil A."/>
            <person name="Alvarado L."/>
            <person name="Arachchi H.M."/>
            <person name="Berlin A.M."/>
            <person name="Chapman S.B."/>
            <person name="Dewar J."/>
            <person name="Goldberg J."/>
            <person name="Griggs A."/>
            <person name="Gujja S."/>
            <person name="Hansen M."/>
            <person name="Howarth C."/>
            <person name="Imamovic A."/>
            <person name="Larimer J."/>
            <person name="McCowan C."/>
            <person name="Murphy C."/>
            <person name="Neiman D."/>
            <person name="Pearson M."/>
            <person name="Priest M."/>
            <person name="Roberts A."/>
            <person name="Saif S."/>
            <person name="Shea T."/>
            <person name="Sisk P."/>
            <person name="Sykes S."/>
            <person name="Wortman J."/>
            <person name="Nusbaum C."/>
            <person name="Birren B."/>
        </authorList>
    </citation>
    <scope>NUCLEOTIDE SEQUENCE [LARGE SCALE GENOMIC DNA]</scope>
    <source>
        <strain evidence="1 3">ATCC 49464</strain>
    </source>
</reference>
<dbReference type="eggNOG" id="ENOG503073Q">
    <property type="taxonomic scope" value="Bacteria"/>
</dbReference>
<dbReference type="EMBL" id="ASWF01000003">
    <property type="protein sequence ID" value="EOT75728.1"/>
    <property type="molecule type" value="Genomic_DNA"/>
</dbReference>
<evidence type="ECO:0000313" key="2">
    <source>
        <dbReference type="EMBL" id="EOT75728.1"/>
    </source>
</evidence>
<evidence type="ECO:0000313" key="4">
    <source>
        <dbReference type="Proteomes" id="UP000014158"/>
    </source>
</evidence>
<proteinExistence type="predicted"/>
<dbReference type="HOGENOM" id="CLU_186705_0_0_9"/>
<dbReference type="RefSeq" id="WP_010745816.1">
    <property type="nucleotide sequence ID" value="NZ_ASWF01000003.1"/>
</dbReference>
<gene>
    <name evidence="2" type="ORF">I590_02552</name>
    <name evidence="1" type="ORF">UAK_02608</name>
</gene>
<organism evidence="1 3">
    <name type="scientific">Enterococcus raffinosus ATCC 49464</name>
    <dbReference type="NCBI Taxonomy" id="1158602"/>
    <lineage>
        <taxon>Bacteria</taxon>
        <taxon>Bacillati</taxon>
        <taxon>Bacillota</taxon>
        <taxon>Bacilli</taxon>
        <taxon>Lactobacillales</taxon>
        <taxon>Enterococcaceae</taxon>
        <taxon>Enterococcus</taxon>
    </lineage>
</organism>